<dbReference type="AlphaFoldDB" id="A0A4Z2IG36"/>
<evidence type="ECO:0000313" key="2">
    <source>
        <dbReference type="Proteomes" id="UP000314294"/>
    </source>
</evidence>
<accession>A0A4Z2IG36</accession>
<name>A0A4Z2IG36_9TELE</name>
<dbReference type="Proteomes" id="UP000314294">
    <property type="component" value="Unassembled WGS sequence"/>
</dbReference>
<gene>
    <name evidence="1" type="ORF">EYF80_013550</name>
</gene>
<sequence length="144" mass="15894">MGSAEEILLLSQQPVHRQKTSSSNHNLIPGQNIQVSPRAALKDSNPPVPKTFTSILEDLISAEQIVEVNFTRLLVLRWSRPVIHRLVNVSSQRVHVPLGKTLDIAQEVGVSRAWRVLLGSSGAPPGAQHALAQWRCHRVVNDKP</sequence>
<dbReference type="EMBL" id="SRLO01000095">
    <property type="protein sequence ID" value="TNN76262.1"/>
    <property type="molecule type" value="Genomic_DNA"/>
</dbReference>
<organism evidence="1 2">
    <name type="scientific">Liparis tanakae</name>
    <name type="common">Tanaka's snailfish</name>
    <dbReference type="NCBI Taxonomy" id="230148"/>
    <lineage>
        <taxon>Eukaryota</taxon>
        <taxon>Metazoa</taxon>
        <taxon>Chordata</taxon>
        <taxon>Craniata</taxon>
        <taxon>Vertebrata</taxon>
        <taxon>Euteleostomi</taxon>
        <taxon>Actinopterygii</taxon>
        <taxon>Neopterygii</taxon>
        <taxon>Teleostei</taxon>
        <taxon>Neoteleostei</taxon>
        <taxon>Acanthomorphata</taxon>
        <taxon>Eupercaria</taxon>
        <taxon>Perciformes</taxon>
        <taxon>Cottioidei</taxon>
        <taxon>Cottales</taxon>
        <taxon>Liparidae</taxon>
        <taxon>Liparis</taxon>
    </lineage>
</organism>
<reference evidence="1 2" key="1">
    <citation type="submission" date="2019-03" db="EMBL/GenBank/DDBJ databases">
        <title>First draft genome of Liparis tanakae, snailfish: a comprehensive survey of snailfish specific genes.</title>
        <authorList>
            <person name="Kim W."/>
            <person name="Song I."/>
            <person name="Jeong J.-H."/>
            <person name="Kim D."/>
            <person name="Kim S."/>
            <person name="Ryu S."/>
            <person name="Song J.Y."/>
            <person name="Lee S.K."/>
        </authorList>
    </citation>
    <scope>NUCLEOTIDE SEQUENCE [LARGE SCALE GENOMIC DNA]</scope>
    <source>
        <tissue evidence="1">Muscle</tissue>
    </source>
</reference>
<protein>
    <submittedName>
        <fullName evidence="1">Uncharacterized protein</fullName>
    </submittedName>
</protein>
<comment type="caution">
    <text evidence="1">The sequence shown here is derived from an EMBL/GenBank/DDBJ whole genome shotgun (WGS) entry which is preliminary data.</text>
</comment>
<proteinExistence type="predicted"/>
<keyword evidence="2" id="KW-1185">Reference proteome</keyword>
<evidence type="ECO:0000313" key="1">
    <source>
        <dbReference type="EMBL" id="TNN76262.1"/>
    </source>
</evidence>